<dbReference type="AlphaFoldDB" id="A0A4Y2KHD1"/>
<dbReference type="EMBL" id="BGPR01004617">
    <property type="protein sequence ID" value="GBN01429.1"/>
    <property type="molecule type" value="Genomic_DNA"/>
</dbReference>
<gene>
    <name evidence="1" type="ORF">AVEN_3179_1</name>
</gene>
<reference evidence="1 2" key="1">
    <citation type="journal article" date="2019" name="Sci. Rep.">
        <title>Orb-weaving spider Araneus ventricosus genome elucidates the spidroin gene catalogue.</title>
        <authorList>
            <person name="Kono N."/>
            <person name="Nakamura H."/>
            <person name="Ohtoshi R."/>
            <person name="Moran D.A.P."/>
            <person name="Shinohara A."/>
            <person name="Yoshida Y."/>
            <person name="Fujiwara M."/>
            <person name="Mori M."/>
            <person name="Tomita M."/>
            <person name="Arakawa K."/>
        </authorList>
    </citation>
    <scope>NUCLEOTIDE SEQUENCE [LARGE SCALE GENOMIC DNA]</scope>
</reference>
<comment type="caution">
    <text evidence="1">The sequence shown here is derived from an EMBL/GenBank/DDBJ whole genome shotgun (WGS) entry which is preliminary data.</text>
</comment>
<accession>A0A4Y2KHD1</accession>
<sequence length="101" mass="11744">MAALVWRGSLERGMPAQASSSSSYLSSKLRVPALNSPRVASKRDINISKLIYYIWYIKIILPNFPDYPNSPESESRVFYRIFWIIQIFLNPNQEYFTEFSG</sequence>
<dbReference type="Proteomes" id="UP000499080">
    <property type="component" value="Unassembled WGS sequence"/>
</dbReference>
<keyword evidence="2" id="KW-1185">Reference proteome</keyword>
<proteinExistence type="predicted"/>
<name>A0A4Y2KHD1_ARAVE</name>
<evidence type="ECO:0000313" key="1">
    <source>
        <dbReference type="EMBL" id="GBN01429.1"/>
    </source>
</evidence>
<evidence type="ECO:0000313" key="2">
    <source>
        <dbReference type="Proteomes" id="UP000499080"/>
    </source>
</evidence>
<protein>
    <submittedName>
        <fullName evidence="1">Uncharacterized protein</fullName>
    </submittedName>
</protein>
<organism evidence="1 2">
    <name type="scientific">Araneus ventricosus</name>
    <name type="common">Orbweaver spider</name>
    <name type="synonym">Epeira ventricosa</name>
    <dbReference type="NCBI Taxonomy" id="182803"/>
    <lineage>
        <taxon>Eukaryota</taxon>
        <taxon>Metazoa</taxon>
        <taxon>Ecdysozoa</taxon>
        <taxon>Arthropoda</taxon>
        <taxon>Chelicerata</taxon>
        <taxon>Arachnida</taxon>
        <taxon>Araneae</taxon>
        <taxon>Araneomorphae</taxon>
        <taxon>Entelegynae</taxon>
        <taxon>Araneoidea</taxon>
        <taxon>Araneidae</taxon>
        <taxon>Araneus</taxon>
    </lineage>
</organism>